<dbReference type="PANTHER" id="PTHR48049:SF34">
    <property type="entry name" value="UDP-GLYCOSYLTRANSFERASE 79B30-LIKE"/>
    <property type="match status" value="1"/>
</dbReference>
<dbReference type="InterPro" id="IPR035595">
    <property type="entry name" value="UDP_glycos_trans_CS"/>
</dbReference>
<dbReference type="AlphaFoldDB" id="A0AAW1J7Z3"/>
<keyword evidence="7" id="KW-1185">Reference proteome</keyword>
<dbReference type="PROSITE" id="PS00375">
    <property type="entry name" value="UDPGT"/>
    <property type="match status" value="1"/>
</dbReference>
<comment type="caution">
    <text evidence="6">The sequence shown here is derived from an EMBL/GenBank/DDBJ whole genome shotgun (WGS) entry which is preliminary data.</text>
</comment>
<dbReference type="GO" id="GO:0035251">
    <property type="term" value="F:UDP-glucosyltransferase activity"/>
    <property type="evidence" value="ECO:0007669"/>
    <property type="project" value="InterPro"/>
</dbReference>
<dbReference type="GO" id="GO:0016135">
    <property type="term" value="P:saponin biosynthetic process"/>
    <property type="evidence" value="ECO:0007669"/>
    <property type="project" value="UniProtKB-ARBA"/>
</dbReference>
<proteinExistence type="inferred from homology"/>
<evidence type="ECO:0000313" key="6">
    <source>
        <dbReference type="EMBL" id="KAK9698600.1"/>
    </source>
</evidence>
<dbReference type="CDD" id="cd03784">
    <property type="entry name" value="GT1_Gtf-like"/>
    <property type="match status" value="1"/>
</dbReference>
<dbReference type="EMBL" id="JBDFQZ010000008">
    <property type="protein sequence ID" value="KAK9698600.1"/>
    <property type="molecule type" value="Genomic_DNA"/>
</dbReference>
<reference evidence="6" key="1">
    <citation type="submission" date="2024-03" db="EMBL/GenBank/DDBJ databases">
        <title>WGS assembly of Saponaria officinalis var. Norfolk2.</title>
        <authorList>
            <person name="Jenkins J."/>
            <person name="Shu S."/>
            <person name="Grimwood J."/>
            <person name="Barry K."/>
            <person name="Goodstein D."/>
            <person name="Schmutz J."/>
            <person name="Leebens-Mack J."/>
            <person name="Osbourn A."/>
        </authorList>
    </citation>
    <scope>NUCLEOTIDE SEQUENCE [LARGE SCALE GENOMIC DNA]</scope>
    <source>
        <strain evidence="6">JIC</strain>
    </source>
</reference>
<sequence length="463" mass="51741">MCKKSGLHLHIAMYPLFAMGHITPFLDLANKLAKAGHTISIFLPTKTRLKLTPHNHYANLITFIPISIPPVDGLPCGAETTHDIPASARPKLLHAMDLTRDIIDSQLSNLKPDIVLFDTLDWLPGLARKHGVKSVYYAVQTPAMFGYCSINARNLISDHHLVESDLTNPPPGFPTPEIRLRGHESRAIVRIFMGEVGNGLKFLQKHNIAIEQSDAILFKSCREMEGIYCDFVEKNFYNKPVFLAGPVVPKTPTTKLDEFFNNWLNNFSHGSVVYCALGSECVLQIDQFNELVLGLELTGKPFLAVLKPPVGYEKLETVLPEGFLERTKNRGIVYDGWVQQLLILKHLSVGCFVTHCGPGSLSEGLISECQLVLMPQAVDQFVNARVMSLELRVGVEVEKRGEEDGFVSREAVQKAVSVVMDDGSEVGKEVRENHAKWRNFLFQEHLEESYVSLFVQNLKDLIG</sequence>
<dbReference type="Proteomes" id="UP001443914">
    <property type="component" value="Unassembled WGS sequence"/>
</dbReference>
<name>A0AAW1J7Z3_SAPOF</name>
<gene>
    <name evidence="6" type="ORF">RND81_08G116300</name>
</gene>
<dbReference type="GO" id="GO:0016104">
    <property type="term" value="P:triterpenoid biosynthetic process"/>
    <property type="evidence" value="ECO:0007669"/>
    <property type="project" value="UniProtKB-ARBA"/>
</dbReference>
<dbReference type="PANTHER" id="PTHR48049">
    <property type="entry name" value="GLYCOSYLTRANSFERASE"/>
    <property type="match status" value="1"/>
</dbReference>
<comment type="pathway">
    <text evidence="1">Secondary metabolite biosynthesis; terpenoid biosynthesis.</text>
</comment>
<keyword evidence="3 4" id="KW-0808">Transferase</keyword>
<comment type="similarity">
    <text evidence="2 4">Belongs to the UDP-glycosyltransferase family.</text>
</comment>
<evidence type="ECO:0000256" key="3">
    <source>
        <dbReference type="ARBA" id="ARBA00022679"/>
    </source>
</evidence>
<keyword evidence="4" id="KW-0328">Glycosyltransferase</keyword>
<accession>A0AAW1J7Z3</accession>
<dbReference type="SUPFAM" id="SSF53756">
    <property type="entry name" value="UDP-Glycosyltransferase/glycogen phosphorylase"/>
    <property type="match status" value="1"/>
</dbReference>
<evidence type="ECO:0000256" key="5">
    <source>
        <dbReference type="RuleBase" id="RU362057"/>
    </source>
</evidence>
<evidence type="ECO:0000256" key="4">
    <source>
        <dbReference type="RuleBase" id="RU003718"/>
    </source>
</evidence>
<organism evidence="6 7">
    <name type="scientific">Saponaria officinalis</name>
    <name type="common">Common soapwort</name>
    <name type="synonym">Lychnis saponaria</name>
    <dbReference type="NCBI Taxonomy" id="3572"/>
    <lineage>
        <taxon>Eukaryota</taxon>
        <taxon>Viridiplantae</taxon>
        <taxon>Streptophyta</taxon>
        <taxon>Embryophyta</taxon>
        <taxon>Tracheophyta</taxon>
        <taxon>Spermatophyta</taxon>
        <taxon>Magnoliopsida</taxon>
        <taxon>eudicotyledons</taxon>
        <taxon>Gunneridae</taxon>
        <taxon>Pentapetalae</taxon>
        <taxon>Caryophyllales</taxon>
        <taxon>Caryophyllaceae</taxon>
        <taxon>Caryophylleae</taxon>
        <taxon>Saponaria</taxon>
    </lineage>
</organism>
<evidence type="ECO:0000256" key="2">
    <source>
        <dbReference type="ARBA" id="ARBA00009995"/>
    </source>
</evidence>
<dbReference type="EC" id="2.4.1.-" evidence="5"/>
<protein>
    <recommendedName>
        <fullName evidence="5">Glycosyltransferase</fullName>
        <ecNumber evidence="5">2.4.1.-</ecNumber>
    </recommendedName>
</protein>
<dbReference type="Gene3D" id="3.40.50.2000">
    <property type="entry name" value="Glycogen Phosphorylase B"/>
    <property type="match status" value="2"/>
</dbReference>
<dbReference type="Pfam" id="PF00201">
    <property type="entry name" value="UDPGT"/>
    <property type="match status" value="1"/>
</dbReference>
<dbReference type="InterPro" id="IPR050481">
    <property type="entry name" value="UDP-glycosyltransf_plant"/>
</dbReference>
<dbReference type="InterPro" id="IPR002213">
    <property type="entry name" value="UDP_glucos_trans"/>
</dbReference>
<dbReference type="FunFam" id="3.40.50.2000:FF:000037">
    <property type="entry name" value="Glycosyltransferase"/>
    <property type="match status" value="1"/>
</dbReference>
<evidence type="ECO:0000256" key="1">
    <source>
        <dbReference type="ARBA" id="ARBA00004721"/>
    </source>
</evidence>
<evidence type="ECO:0000313" key="7">
    <source>
        <dbReference type="Proteomes" id="UP001443914"/>
    </source>
</evidence>